<dbReference type="SUPFAM" id="SSF50729">
    <property type="entry name" value="PH domain-like"/>
    <property type="match status" value="1"/>
</dbReference>
<dbReference type="CDD" id="cd10571">
    <property type="entry name" value="PH_beta_spectrin"/>
    <property type="match status" value="1"/>
</dbReference>
<feature type="non-terminal residue" evidence="11">
    <location>
        <position position="2727"/>
    </location>
</feature>
<dbReference type="CDD" id="cd00176">
    <property type="entry name" value="SPEC"/>
    <property type="match status" value="3"/>
</dbReference>
<feature type="compositionally biased region" description="Polar residues" evidence="8">
    <location>
        <begin position="561"/>
        <end position="571"/>
    </location>
</feature>
<feature type="region of interest" description="Disordered" evidence="8">
    <location>
        <begin position="2384"/>
        <end position="2410"/>
    </location>
</feature>
<dbReference type="InterPro" id="IPR041681">
    <property type="entry name" value="PH_9"/>
</dbReference>
<evidence type="ECO:0000256" key="6">
    <source>
        <dbReference type="ARBA" id="ARBA00023136"/>
    </source>
</evidence>
<feature type="coiled-coil region" evidence="7">
    <location>
        <begin position="2690"/>
        <end position="2717"/>
    </location>
</feature>
<keyword evidence="6 9" id="KW-0472">Membrane</keyword>
<dbReference type="PRINTS" id="PR01130">
    <property type="entry name" value="DERENTRNSPRT"/>
</dbReference>
<dbReference type="InterPro" id="IPR034764">
    <property type="entry name" value="ENT1/ENT2"/>
</dbReference>
<reference evidence="11 12" key="1">
    <citation type="journal article" date="2021" name="Cell">
        <title>Tracing the genetic footprints of vertebrate landing in non-teleost ray-finned fishes.</title>
        <authorList>
            <person name="Bi X."/>
            <person name="Wang K."/>
            <person name="Yang L."/>
            <person name="Pan H."/>
            <person name="Jiang H."/>
            <person name="Wei Q."/>
            <person name="Fang M."/>
            <person name="Yu H."/>
            <person name="Zhu C."/>
            <person name="Cai Y."/>
            <person name="He Y."/>
            <person name="Gan X."/>
            <person name="Zeng H."/>
            <person name="Yu D."/>
            <person name="Zhu Y."/>
            <person name="Jiang H."/>
            <person name="Qiu Q."/>
            <person name="Yang H."/>
            <person name="Zhang Y.E."/>
            <person name="Wang W."/>
            <person name="Zhu M."/>
            <person name="He S."/>
            <person name="Zhang G."/>
        </authorList>
    </citation>
    <scope>NUCLEOTIDE SEQUENCE [LARGE SCALE GENOMIC DNA]</scope>
    <source>
        <strain evidence="11">Bchr_013</strain>
    </source>
</reference>
<gene>
    <name evidence="11" type="primary">Slc29a1_1</name>
    <name evidence="11" type="ORF">GTO96_0010140</name>
</gene>
<feature type="region of interest" description="Disordered" evidence="8">
    <location>
        <begin position="81"/>
        <end position="103"/>
    </location>
</feature>
<dbReference type="InterPro" id="IPR011993">
    <property type="entry name" value="PH-like_dom_sf"/>
</dbReference>
<comment type="similarity">
    <text evidence="2">Belongs to the SLC29A/ENT transporter (TC 2.A.57) family.</text>
</comment>
<feature type="transmembrane region" description="Helical" evidence="9">
    <location>
        <begin position="2347"/>
        <end position="2368"/>
    </location>
</feature>
<evidence type="ECO:0000256" key="3">
    <source>
        <dbReference type="ARBA" id="ARBA00022448"/>
    </source>
</evidence>
<dbReference type="SMART" id="SM00233">
    <property type="entry name" value="PH"/>
    <property type="match status" value="1"/>
</dbReference>
<feature type="compositionally biased region" description="Basic and acidic residues" evidence="8">
    <location>
        <begin position="1675"/>
        <end position="1690"/>
    </location>
</feature>
<evidence type="ECO:0000256" key="7">
    <source>
        <dbReference type="SAM" id="Coils"/>
    </source>
</evidence>
<dbReference type="Gene3D" id="2.30.29.30">
    <property type="entry name" value="Pleckstrin-homology domain (PH domain)/Phosphotyrosine-binding domain (PTB)"/>
    <property type="match status" value="1"/>
</dbReference>
<dbReference type="Pfam" id="PF15410">
    <property type="entry name" value="PH_9"/>
    <property type="match status" value="1"/>
</dbReference>
<dbReference type="InterPro" id="IPR036259">
    <property type="entry name" value="MFS_trans_sf"/>
</dbReference>
<evidence type="ECO:0000256" key="8">
    <source>
        <dbReference type="SAM" id="MobiDB-lite"/>
    </source>
</evidence>
<dbReference type="InterPro" id="IPR018159">
    <property type="entry name" value="Spectrin/alpha-actinin"/>
</dbReference>
<feature type="transmembrane region" description="Helical" evidence="9">
    <location>
        <begin position="2323"/>
        <end position="2341"/>
    </location>
</feature>
<feature type="transmembrane region" description="Helical" evidence="9">
    <location>
        <begin position="2527"/>
        <end position="2545"/>
    </location>
</feature>
<evidence type="ECO:0000259" key="10">
    <source>
        <dbReference type="PROSITE" id="PS50003"/>
    </source>
</evidence>
<feature type="transmembrane region" description="Helical" evidence="9">
    <location>
        <begin position="2565"/>
        <end position="2590"/>
    </location>
</feature>
<dbReference type="FunFam" id="2.30.29.30:FF:000024">
    <property type="entry name" value="Spectrin beta chain"/>
    <property type="match status" value="1"/>
</dbReference>
<dbReference type="Pfam" id="PF01733">
    <property type="entry name" value="Nucleoside_tran"/>
    <property type="match status" value="2"/>
</dbReference>
<feature type="transmembrane region" description="Helical" evidence="9">
    <location>
        <begin position="2256"/>
        <end position="2274"/>
    </location>
</feature>
<dbReference type="InterPro" id="IPR002017">
    <property type="entry name" value="Spectrin_repeat"/>
</dbReference>
<dbReference type="PANTHER" id="PTHR10332:SF9">
    <property type="entry name" value="EQUILIBRATIVE NUCLEOSIDE TRANSPORTER 1"/>
    <property type="match status" value="1"/>
</dbReference>
<evidence type="ECO:0000256" key="9">
    <source>
        <dbReference type="SAM" id="Phobius"/>
    </source>
</evidence>
<feature type="compositionally biased region" description="Polar residues" evidence="8">
    <location>
        <begin position="2384"/>
        <end position="2401"/>
    </location>
</feature>
<evidence type="ECO:0000313" key="12">
    <source>
        <dbReference type="Proteomes" id="UP000886611"/>
    </source>
</evidence>
<evidence type="ECO:0000256" key="5">
    <source>
        <dbReference type="ARBA" id="ARBA00022989"/>
    </source>
</evidence>
<dbReference type="Gene3D" id="1.20.58.60">
    <property type="match status" value="5"/>
</dbReference>
<dbReference type="GO" id="GO:0015213">
    <property type="term" value="F:uridine transmembrane transporter activity"/>
    <property type="evidence" value="ECO:0007669"/>
    <property type="project" value="UniProtKB-ARBA"/>
</dbReference>
<feature type="compositionally biased region" description="Basic and acidic residues" evidence="8">
    <location>
        <begin position="1645"/>
        <end position="1657"/>
    </location>
</feature>
<dbReference type="Pfam" id="PF00435">
    <property type="entry name" value="Spectrin"/>
    <property type="match status" value="3"/>
</dbReference>
<feature type="region of interest" description="Disordered" evidence="8">
    <location>
        <begin position="1645"/>
        <end position="1719"/>
    </location>
</feature>
<dbReference type="InterPro" id="IPR002259">
    <property type="entry name" value="Eqnu_transpt"/>
</dbReference>
<feature type="compositionally biased region" description="Basic and acidic residues" evidence="8">
    <location>
        <begin position="2487"/>
        <end position="2498"/>
    </location>
</feature>
<feature type="compositionally biased region" description="Basic and acidic residues" evidence="8">
    <location>
        <begin position="838"/>
        <end position="852"/>
    </location>
</feature>
<protein>
    <submittedName>
        <fullName evidence="11">S29A1 protein</fullName>
    </submittedName>
</protein>
<feature type="region of interest" description="Disordered" evidence="8">
    <location>
        <begin position="545"/>
        <end position="596"/>
    </location>
</feature>
<dbReference type="PANTHER" id="PTHR10332">
    <property type="entry name" value="EQUILIBRATIVE NUCLEOSIDE TRANSPORTER"/>
    <property type="match status" value="1"/>
</dbReference>
<feature type="coiled-coil region" evidence="7">
    <location>
        <begin position="220"/>
        <end position="247"/>
    </location>
</feature>
<dbReference type="PROSITE" id="PS50003">
    <property type="entry name" value="PH_DOMAIN"/>
    <property type="match status" value="1"/>
</dbReference>
<feature type="region of interest" description="Disordered" evidence="8">
    <location>
        <begin position="838"/>
        <end position="857"/>
    </location>
</feature>
<dbReference type="Proteomes" id="UP000886611">
    <property type="component" value="Unassembled WGS sequence"/>
</dbReference>
<keyword evidence="12" id="KW-1185">Reference proteome</keyword>
<keyword evidence="7" id="KW-0175">Coiled coil</keyword>
<evidence type="ECO:0000313" key="11">
    <source>
        <dbReference type="EMBL" id="KAG2467118.1"/>
    </source>
</evidence>
<accession>A0A8X7XED5</accession>
<sequence length="2727" mass="306737">MSESFVRKIQPFTIGTKLSVPTVSKCTEFTNTYLPDPELDNCNLRHNLNEKIPLYLGNRELHTETSHFSPVANRLLQVDRSQEEISEEDHENSNGAAQATSSRSIRKITISSGLEKALDKVASSPKMTITKPENINNNNNACRVLPRIVGVSCENKPNSQFKVLLRKESVDEEQNVAGSPSSPASWHTTDTATPHHLAETWIRRKLQDLKDGSNIQRYPLQDWEQISQTLQRELKDFENTLIQLNQMGEQLISKQNPMSEMVRKQLNQLKEQWQILKLTAANQSKAVGSAKNLQEFNRKVDKLEDWIKEKEEKKCLALLLEDNIDKIQLTRKILDLKQDEQQYRALHDEINSMALKLEKQGKNEGKNISTRRKHINKMWLKAQALIKDHHENLQLALEASSFYQQADTIIRTANAKRKCISSSSGQENSTDRDMRDIASQIMMLDVTVSQLSNLHPILAARVTQKQKEVKDSWVLLQQAVRNEKSNLQSSCSDFTREAGDPLTSTRESQCSVGKEAHRIMGKEVKEEQNRLKGCVISSLGVREPGTNRKSIKSQDEEQLSKPITETGSNPNETDDVTDRRQTEGGRKKKNDTKAASLRENSQVHIQLQKFTISADKTLLWLKDNVAMATKICCTENQDGLESAKRCQAALEDEIISNSSRIELVKKEGRSLVRAQHPGSAKIEEFLGQLEVLWEELIKRHQKNDILLEESERLNIKSFKVQKDMNDLGQWLKTVESSISSDTPLSGDPESMSAAERESSLLKVEVVSRGMELRALKQEVEKLRHRRHYLAEKLQSQMGQLEDIYLSVLSALKQQTSELQDTRMLTEFLEKVQREENQIQKRSLDKSQHRDTTLPESCPLPLVEVDPHFIDSGRFDSDNIADPMEELREAVEMLNDTVRERGMSLTEELEIEDLFILHSNISLRISQLMSKNRELCAEIPKVETEMAVKCKPDLCALENLTNQQEDMEIDYEVVKEEVEELENQTIRFETLRAHALEEEVRRTLKAWEDLGTIIAESRERLNQARLLQDFFRNYLAMISWTEETRSCIFSENAAKLAEVGQTAMTKELDIKIEQKFQEFEELAAAGQKLINEDHHLTMVIKERTDELRSMLGWILVRWKTQKHHLNHGKRKSEPKGDIIYSEAMVSGIPLPDQEEKQDSGERPMGCQLKLHEEQRMLISSNQTENCYEEMASISQRPGNVKLSAASGSQPLSTDAHDSPLLVLKESSTSSLGGTVNLIFSFNKTADSHLQVTDSMDETEVREPIHRVSTYLHVENNNKAMPPLVENVTLPCTVSKEHLRASTSPLSKISSVSFLPMSKISCGSVFSSLKRRGKTKNPDARRHTIQKIMAVDSGMFSGEKVQYNTYTWPLREKRKKKSFQNPVISEPSDYVKNPLAKDIDSECVDIMLPKESKSWVKAAAVPPVNKNCKHLSLGSVLSVELPKDLSLISGIPGLIKIEPQEAKVKDGLDSTTELDFQKLQTRKGHLDMTVREVRGCPNITAGEHSRRVPLSKMFTKNHDNFPCQTTLNKNSSSILPNKSTICHISSSCHMSKESILATAATQDSGDDIYLSEPSSLPGINVLCEEASREWDRLAAAVSSEQYERANCAYTTVEEGHCQSNVLRMPSVPTSEVIQVVHELSVKENLDFDRTPGHATKDQMNKATTAQKYESIPYRMQTKAERSSSKCEGKDVKSSSSHGLDSDSKEPFHPDHQQFEEEEAELEDIWNKSEDYRQSICSDIMYQTYKQDEANSSLSQPVPDITYRKLVTTSAPNLLVAEFRLPTPIQTLLGYTKGSTDDEKCIAKSQRKSWAAFSHNEQTNQQIALINETASDSVKLPNIDDKQKYIYKYREEEEEEEESINKFKDHSLSLLSVHMGLENNGKEPLASDTKDYENMEQMEALESRGLSDIMNGRRLVFQSMEGTLERKHMLQFGGKKAASRTWNTYHAVLFKQTLCFYQDRKDTLRSCIAGMPLNLTGAVCSPAPDYTKKMNCFLLQLRDGSEYLLSAPSRFLMKKWILKIQANTGVCLMDSSRPITGCLATADVKSIESYASSSTSSVPQESSNSSFPEQSLAVSSRAKEITVLTRENVRLPSCLGSHMQELSTPLSTDRSHQGDYYGSLRQAMKQKLSQRSKETCHLPEEEYYADIDTDLMINKRRSHSFTSVKPFIMAPKRSATASGAVPKRKRKMLTIAEKYFTERLATPQVEGLANTTTNGTSLNYLQSKFSNVMTLCAMVPLLVFTCLNSFLHQKIPQKIRIMGSLFVILLVFVLTAAFVKIPIPAVEFFTLTMIKIVCINSFGAVLQGSLFGLAGLLPAAYTTPIMSGQGLAGTFAAFSMICAIASGSELQDSAFGYFITACVVIIIAIFSYVALPKMPWAHVFPVSHRPNTVQSTNTKNQTLSCSTTPPRQPRPLPPDSGLDCWEAGPFMPHPEVIQVPDQLVLIAPPGGADKPSSVVAGSLQHPLAATPSPNRAAVVDSMSHGATGEIEEESTARETAPKRPGGDSTNGIEKNMPEEHITPTVSVFAIFKKIWVMALSVCFVFTVTIGVFPAVTVDVKSSSEENSTWSKYFIPVSCFLLFNLCDWAGRSLTAFVLWPGKDSLLLPIMVIGRVVFIPLFMLCNVLPRSHLPVFFLHDAWYIIFMILFSSTNGYLASLCMCYGPNAMQVLLDVGLLDDGLEEPVVYEGYICKRCQLIQHLELRVAELEEELADLRCNRELADLAQVSFRDSVHP</sequence>
<keyword evidence="4 9" id="KW-0812">Transmembrane</keyword>
<keyword evidence="5 9" id="KW-1133">Transmembrane helix</keyword>
<feature type="transmembrane region" description="Helical" evidence="9">
    <location>
        <begin position="2286"/>
        <end position="2311"/>
    </location>
</feature>
<dbReference type="EMBL" id="JAATIS010000859">
    <property type="protein sequence ID" value="KAG2467118.1"/>
    <property type="molecule type" value="Genomic_DNA"/>
</dbReference>
<evidence type="ECO:0000256" key="4">
    <source>
        <dbReference type="ARBA" id="ARBA00022692"/>
    </source>
</evidence>
<feature type="coiled-coil region" evidence="7">
    <location>
        <begin position="956"/>
        <end position="990"/>
    </location>
</feature>
<feature type="transmembrane region" description="Helical" evidence="9">
    <location>
        <begin position="2597"/>
        <end position="2620"/>
    </location>
</feature>
<feature type="non-terminal residue" evidence="11">
    <location>
        <position position="1"/>
    </location>
</feature>
<feature type="compositionally biased region" description="Basic and acidic residues" evidence="8">
    <location>
        <begin position="1697"/>
        <end position="1712"/>
    </location>
</feature>
<feature type="coiled-coil region" evidence="7">
    <location>
        <begin position="293"/>
        <end position="356"/>
    </location>
</feature>
<feature type="compositionally biased region" description="Basic and acidic residues" evidence="8">
    <location>
        <begin position="576"/>
        <end position="585"/>
    </location>
</feature>
<name>A0A8X7XED5_POLSE</name>
<dbReference type="SUPFAM" id="SSF46966">
    <property type="entry name" value="Spectrin repeat"/>
    <property type="match status" value="5"/>
</dbReference>
<dbReference type="SUPFAM" id="SSF103473">
    <property type="entry name" value="MFS general substrate transporter"/>
    <property type="match status" value="1"/>
</dbReference>
<organism evidence="11 12">
    <name type="scientific">Polypterus senegalus</name>
    <name type="common">Senegal bichir</name>
    <dbReference type="NCBI Taxonomy" id="55291"/>
    <lineage>
        <taxon>Eukaryota</taxon>
        <taxon>Metazoa</taxon>
        <taxon>Chordata</taxon>
        <taxon>Craniata</taxon>
        <taxon>Vertebrata</taxon>
        <taxon>Euteleostomi</taxon>
        <taxon>Actinopterygii</taxon>
        <taxon>Polypteriformes</taxon>
        <taxon>Polypteridae</taxon>
        <taxon>Polypterus</taxon>
    </lineage>
</organism>
<evidence type="ECO:0000256" key="2">
    <source>
        <dbReference type="ARBA" id="ARBA00007965"/>
    </source>
</evidence>
<evidence type="ECO:0000256" key="1">
    <source>
        <dbReference type="ARBA" id="ARBA00004554"/>
    </source>
</evidence>
<proteinExistence type="inferred from homology"/>
<comment type="caution">
    <text evidence="11">The sequence shown here is derived from an EMBL/GenBank/DDBJ whole genome shotgun (WGS) entry which is preliminary data.</text>
</comment>
<feature type="region of interest" description="Disordered" evidence="8">
    <location>
        <begin position="2478"/>
        <end position="2509"/>
    </location>
</feature>
<feature type="domain" description="PH" evidence="10">
    <location>
        <begin position="1914"/>
        <end position="2022"/>
    </location>
</feature>
<comment type="subcellular location">
    <subcellularLocation>
        <location evidence="1">Basolateral cell membrane</location>
        <topology evidence="1">Multi-pass membrane protein</topology>
    </subcellularLocation>
</comment>
<dbReference type="GO" id="GO:0016323">
    <property type="term" value="C:basolateral plasma membrane"/>
    <property type="evidence" value="ECO:0007669"/>
    <property type="project" value="UniProtKB-SubCell"/>
</dbReference>
<dbReference type="NCBIfam" id="TIGR00939">
    <property type="entry name" value="2a57"/>
    <property type="match status" value="1"/>
</dbReference>
<keyword evidence="3" id="KW-0813">Transport</keyword>
<feature type="transmembrane region" description="Helical" evidence="9">
    <location>
        <begin position="2632"/>
        <end position="2655"/>
    </location>
</feature>
<dbReference type="SMART" id="SM00150">
    <property type="entry name" value="SPEC"/>
    <property type="match status" value="7"/>
</dbReference>
<dbReference type="InterPro" id="IPR001849">
    <property type="entry name" value="PH_domain"/>
</dbReference>
<feature type="transmembrane region" description="Helical" evidence="9">
    <location>
        <begin position="2225"/>
        <end position="2244"/>
    </location>
</feature>